<protein>
    <submittedName>
        <fullName evidence="1">Uncharacterized protein</fullName>
    </submittedName>
</protein>
<sequence length="118" mass="13554">MKELIDKLLKSVKARLTIQEEDTSQDALIKEEIEDLVVEVLEYCSLKELPRALEPFVKRKVVAYIKSGATGVIGEWDEEVKSVSRGDTTINMLTTKERLTVEDVQILDKFKDKRVRVM</sequence>
<comment type="caution">
    <text evidence="1">The sequence shown here is derived from an EMBL/GenBank/DDBJ whole genome shotgun (WGS) entry which is preliminary data.</text>
</comment>
<name>A0A926ENJ8_9FIRM</name>
<evidence type="ECO:0000313" key="2">
    <source>
        <dbReference type="Proteomes" id="UP000655830"/>
    </source>
</evidence>
<proteinExistence type="predicted"/>
<evidence type="ECO:0000313" key="1">
    <source>
        <dbReference type="EMBL" id="MBC8581562.1"/>
    </source>
</evidence>
<keyword evidence="2" id="KW-1185">Reference proteome</keyword>
<gene>
    <name evidence="1" type="ORF">H8718_18930</name>
</gene>
<reference evidence="1" key="1">
    <citation type="submission" date="2020-08" db="EMBL/GenBank/DDBJ databases">
        <title>Genome public.</title>
        <authorList>
            <person name="Liu C."/>
            <person name="Sun Q."/>
        </authorList>
    </citation>
    <scope>NUCLEOTIDE SEQUENCE</scope>
    <source>
        <strain evidence="1">NSJ-12</strain>
    </source>
</reference>
<dbReference type="AlphaFoldDB" id="A0A926ENJ8"/>
<accession>A0A926ENJ8</accession>
<dbReference type="Proteomes" id="UP000655830">
    <property type="component" value="Unassembled WGS sequence"/>
</dbReference>
<organism evidence="1 2">
    <name type="scientific">Zhenhengia yiwuensis</name>
    <dbReference type="NCBI Taxonomy" id="2763666"/>
    <lineage>
        <taxon>Bacteria</taxon>
        <taxon>Bacillati</taxon>
        <taxon>Bacillota</taxon>
        <taxon>Clostridia</taxon>
        <taxon>Lachnospirales</taxon>
        <taxon>Lachnospiraceae</taxon>
        <taxon>Zhenhengia</taxon>
    </lineage>
</organism>
<dbReference type="EMBL" id="JACRSY010000060">
    <property type="protein sequence ID" value="MBC8581562.1"/>
    <property type="molecule type" value="Genomic_DNA"/>
</dbReference>
<dbReference type="RefSeq" id="WP_249334547.1">
    <property type="nucleotide sequence ID" value="NZ_JACRSY010000060.1"/>
</dbReference>